<dbReference type="GO" id="GO:0046872">
    <property type="term" value="F:metal ion binding"/>
    <property type="evidence" value="ECO:0007669"/>
    <property type="project" value="UniProtKB-KW"/>
</dbReference>
<proteinExistence type="predicted"/>
<keyword evidence="1" id="KW-0813">Transport</keyword>
<dbReference type="Pfam" id="PF12801">
    <property type="entry name" value="Fer4_5"/>
    <property type="match status" value="3"/>
</dbReference>
<evidence type="ECO:0000313" key="11">
    <source>
        <dbReference type="Proteomes" id="UP000587396"/>
    </source>
</evidence>
<feature type="transmembrane region" description="Helical" evidence="8">
    <location>
        <begin position="193"/>
        <end position="223"/>
    </location>
</feature>
<name>A0A842J8X9_9ACTN</name>
<dbReference type="InterPro" id="IPR017896">
    <property type="entry name" value="4Fe4S_Fe-S-bd"/>
</dbReference>
<keyword evidence="4" id="KW-0249">Electron transport</keyword>
<gene>
    <name evidence="10" type="ORF">H7313_00840</name>
</gene>
<evidence type="ECO:0000256" key="4">
    <source>
        <dbReference type="ARBA" id="ARBA00022982"/>
    </source>
</evidence>
<dbReference type="GO" id="GO:0051539">
    <property type="term" value="F:4 iron, 4 sulfur cluster binding"/>
    <property type="evidence" value="ECO:0007669"/>
    <property type="project" value="UniProtKB-KW"/>
</dbReference>
<keyword evidence="8" id="KW-0812">Transmembrane</keyword>
<dbReference type="GO" id="GO:0005886">
    <property type="term" value="C:plasma membrane"/>
    <property type="evidence" value="ECO:0007669"/>
    <property type="project" value="TreeGrafter"/>
</dbReference>
<feature type="transmembrane region" description="Helical" evidence="8">
    <location>
        <begin position="54"/>
        <end position="76"/>
    </location>
</feature>
<evidence type="ECO:0000256" key="8">
    <source>
        <dbReference type="SAM" id="Phobius"/>
    </source>
</evidence>
<evidence type="ECO:0000256" key="6">
    <source>
        <dbReference type="ARBA" id="ARBA00023014"/>
    </source>
</evidence>
<keyword evidence="3" id="KW-0479">Metal-binding</keyword>
<accession>A0A842J8X9</accession>
<keyword evidence="8" id="KW-0472">Membrane</keyword>
<feature type="region of interest" description="Disordered" evidence="7">
    <location>
        <begin position="296"/>
        <end position="320"/>
    </location>
</feature>
<sequence length="320" mass="33370">MKTRKRALRIVVALAVLVVAVASAHFGGVLPVGTLCLACPVGFAQIAAASQSIPWHLLPGVLAVLAIVFLLGRVFCSWVCPSQLLKNVFGGHTPRGLYGRGGEACEEGAPTTCEEGTPATSDAPSRKASGCSACAKGAPGIKTQGIVLAVLLVVSFAVGFPVFCLLCPIGLVFGTLWALNRVFVLLQPGWELIVFPLMLLAELFLFKRWCAAICPLGFFFVLVEKARTKLGFGVRPQASCATCISSEGCRTCSTVCPENIDVATADAPTLEACTLCGDCLENCPTKSIKLAFGASKNAPKAPEAPVAVPASDEDLASKSE</sequence>
<evidence type="ECO:0000256" key="5">
    <source>
        <dbReference type="ARBA" id="ARBA00023004"/>
    </source>
</evidence>
<keyword evidence="2" id="KW-0004">4Fe-4S</keyword>
<evidence type="ECO:0000256" key="3">
    <source>
        <dbReference type="ARBA" id="ARBA00022723"/>
    </source>
</evidence>
<keyword evidence="8" id="KW-1133">Transmembrane helix</keyword>
<feature type="transmembrane region" description="Helical" evidence="8">
    <location>
        <begin position="146"/>
        <end position="173"/>
    </location>
</feature>
<dbReference type="PROSITE" id="PS51379">
    <property type="entry name" value="4FE4S_FER_2"/>
    <property type="match status" value="1"/>
</dbReference>
<dbReference type="EMBL" id="JACMSE010000001">
    <property type="protein sequence ID" value="MBC2887914.1"/>
    <property type="molecule type" value="Genomic_DNA"/>
</dbReference>
<dbReference type="SUPFAM" id="SSF54862">
    <property type="entry name" value="4Fe-4S ferredoxins"/>
    <property type="match status" value="1"/>
</dbReference>
<dbReference type="PANTHER" id="PTHR30176">
    <property type="entry name" value="FERREDOXIN-TYPE PROTEIN NAPH"/>
    <property type="match status" value="1"/>
</dbReference>
<organism evidence="10 11">
    <name type="scientific">Gordonibacter massiliensis</name>
    <name type="common">ex Traore et al. 2017</name>
    <dbReference type="NCBI Taxonomy" id="1841863"/>
    <lineage>
        <taxon>Bacteria</taxon>
        <taxon>Bacillati</taxon>
        <taxon>Actinomycetota</taxon>
        <taxon>Coriobacteriia</taxon>
        <taxon>Eggerthellales</taxon>
        <taxon>Eggerthellaceae</taxon>
        <taxon>Gordonibacter</taxon>
    </lineage>
</organism>
<dbReference type="InterPro" id="IPR051684">
    <property type="entry name" value="Electron_Trans/Redox"/>
</dbReference>
<keyword evidence="11" id="KW-1185">Reference proteome</keyword>
<evidence type="ECO:0000313" key="10">
    <source>
        <dbReference type="EMBL" id="MBC2887914.1"/>
    </source>
</evidence>
<evidence type="ECO:0000256" key="2">
    <source>
        <dbReference type="ARBA" id="ARBA00022485"/>
    </source>
</evidence>
<keyword evidence="6" id="KW-0411">Iron-sulfur</keyword>
<keyword evidence="5" id="KW-0408">Iron</keyword>
<comment type="caution">
    <text evidence="10">The sequence shown here is derived from an EMBL/GenBank/DDBJ whole genome shotgun (WGS) entry which is preliminary data.</text>
</comment>
<evidence type="ECO:0000256" key="7">
    <source>
        <dbReference type="SAM" id="MobiDB-lite"/>
    </source>
</evidence>
<dbReference type="Proteomes" id="UP000587396">
    <property type="component" value="Unassembled WGS sequence"/>
</dbReference>
<evidence type="ECO:0000256" key="1">
    <source>
        <dbReference type="ARBA" id="ARBA00022448"/>
    </source>
</evidence>
<reference evidence="10 11" key="1">
    <citation type="submission" date="2020-08" db="EMBL/GenBank/DDBJ databases">
        <authorList>
            <person name="Liu C."/>
            <person name="Sun Q."/>
        </authorList>
    </citation>
    <scope>NUCLEOTIDE SEQUENCE [LARGE SCALE GENOMIC DNA]</scope>
    <source>
        <strain evidence="10 11">N22</strain>
    </source>
</reference>
<dbReference type="PANTHER" id="PTHR30176:SF3">
    <property type="entry name" value="FERREDOXIN-TYPE PROTEIN NAPH"/>
    <property type="match status" value="1"/>
</dbReference>
<evidence type="ECO:0000259" key="9">
    <source>
        <dbReference type="PROSITE" id="PS51379"/>
    </source>
</evidence>
<dbReference type="InterPro" id="IPR017900">
    <property type="entry name" value="4Fe4S_Fe_S_CS"/>
</dbReference>
<dbReference type="AlphaFoldDB" id="A0A842J8X9"/>
<dbReference type="PROSITE" id="PS00198">
    <property type="entry name" value="4FE4S_FER_1"/>
    <property type="match status" value="1"/>
</dbReference>
<protein>
    <submittedName>
        <fullName evidence="10">4Fe-4S binding protein</fullName>
    </submittedName>
</protein>
<feature type="domain" description="4Fe-4S ferredoxin-type" evidence="9">
    <location>
        <begin position="261"/>
        <end position="293"/>
    </location>
</feature>
<feature type="compositionally biased region" description="Low complexity" evidence="7">
    <location>
        <begin position="298"/>
        <end position="310"/>
    </location>
</feature>
<dbReference type="RefSeq" id="WP_185903955.1">
    <property type="nucleotide sequence ID" value="NZ_JACMSE010000001.1"/>
</dbReference>